<keyword evidence="3" id="KW-1185">Reference proteome</keyword>
<organism evidence="2 3">
    <name type="scientific">Arenibacter antarcticus</name>
    <dbReference type="NCBI Taxonomy" id="2040469"/>
    <lineage>
        <taxon>Bacteria</taxon>
        <taxon>Pseudomonadati</taxon>
        <taxon>Bacteroidota</taxon>
        <taxon>Flavobacteriia</taxon>
        <taxon>Flavobacteriales</taxon>
        <taxon>Flavobacteriaceae</taxon>
        <taxon>Arenibacter</taxon>
    </lineage>
</organism>
<dbReference type="PROSITE" id="PS51257">
    <property type="entry name" value="PROKAR_LIPOPROTEIN"/>
    <property type="match status" value="1"/>
</dbReference>
<dbReference type="EMBL" id="JBHUOK010000021">
    <property type="protein sequence ID" value="MFD2789448.1"/>
    <property type="molecule type" value="Genomic_DNA"/>
</dbReference>
<sequence>MKKMASVLTLFFCCIAIGSCTNDENDEKIDILTPTDSTKTTQTAKALVFLR</sequence>
<keyword evidence="1" id="KW-0732">Signal</keyword>
<comment type="caution">
    <text evidence="2">The sequence shown here is derived from an EMBL/GenBank/DDBJ whole genome shotgun (WGS) entry which is preliminary data.</text>
</comment>
<proteinExistence type="predicted"/>
<name>A0ABW5VCM7_9FLAO</name>
<evidence type="ECO:0000313" key="3">
    <source>
        <dbReference type="Proteomes" id="UP001597532"/>
    </source>
</evidence>
<reference evidence="3" key="1">
    <citation type="journal article" date="2019" name="Int. J. Syst. Evol. Microbiol.">
        <title>The Global Catalogue of Microorganisms (GCM) 10K type strain sequencing project: providing services to taxonomists for standard genome sequencing and annotation.</title>
        <authorList>
            <consortium name="The Broad Institute Genomics Platform"/>
            <consortium name="The Broad Institute Genome Sequencing Center for Infectious Disease"/>
            <person name="Wu L."/>
            <person name="Ma J."/>
        </authorList>
    </citation>
    <scope>NUCLEOTIDE SEQUENCE [LARGE SCALE GENOMIC DNA]</scope>
    <source>
        <strain evidence="3">KCTC 52924</strain>
    </source>
</reference>
<protein>
    <submittedName>
        <fullName evidence="2">Uncharacterized protein</fullName>
    </submittedName>
</protein>
<gene>
    <name evidence="2" type="ORF">ACFS1K_06740</name>
</gene>
<dbReference type="RefSeq" id="WP_251808155.1">
    <property type="nucleotide sequence ID" value="NZ_CP166679.1"/>
</dbReference>
<feature type="signal peptide" evidence="1">
    <location>
        <begin position="1"/>
        <end position="18"/>
    </location>
</feature>
<evidence type="ECO:0000256" key="1">
    <source>
        <dbReference type="SAM" id="SignalP"/>
    </source>
</evidence>
<feature type="chain" id="PRO_5047266764" evidence="1">
    <location>
        <begin position="19"/>
        <end position="51"/>
    </location>
</feature>
<dbReference type="Proteomes" id="UP001597532">
    <property type="component" value="Unassembled WGS sequence"/>
</dbReference>
<evidence type="ECO:0000313" key="2">
    <source>
        <dbReference type="EMBL" id="MFD2789448.1"/>
    </source>
</evidence>
<accession>A0ABW5VCM7</accession>